<name>A0AAW1P5J7_9CHLO</name>
<keyword evidence="3" id="KW-1185">Reference proteome</keyword>
<accession>A0AAW1P5J7</accession>
<reference evidence="2 3" key="1">
    <citation type="journal article" date="2024" name="Nat. Commun.">
        <title>Phylogenomics reveals the evolutionary origins of lichenization in chlorophyte algae.</title>
        <authorList>
            <person name="Puginier C."/>
            <person name="Libourel C."/>
            <person name="Otte J."/>
            <person name="Skaloud P."/>
            <person name="Haon M."/>
            <person name="Grisel S."/>
            <person name="Petersen M."/>
            <person name="Berrin J.G."/>
            <person name="Delaux P.M."/>
            <person name="Dal Grande F."/>
            <person name="Keller J."/>
        </authorList>
    </citation>
    <scope>NUCLEOTIDE SEQUENCE [LARGE SCALE GENOMIC DNA]</scope>
    <source>
        <strain evidence="2 3">SAG 2043</strain>
    </source>
</reference>
<comment type="caution">
    <text evidence="2">The sequence shown here is derived from an EMBL/GenBank/DDBJ whole genome shotgun (WGS) entry which is preliminary data.</text>
</comment>
<dbReference type="Proteomes" id="UP001489004">
    <property type="component" value="Unassembled WGS sequence"/>
</dbReference>
<evidence type="ECO:0000256" key="1">
    <source>
        <dbReference type="SAM" id="MobiDB-lite"/>
    </source>
</evidence>
<dbReference type="AlphaFoldDB" id="A0AAW1P5J7"/>
<feature type="region of interest" description="Disordered" evidence="1">
    <location>
        <begin position="1"/>
        <end position="95"/>
    </location>
</feature>
<sequence length="95" mass="9976">MTRAGSAGFADPERDGPPPKAIIEPNAVDPDLPAVAPDAYSYGLEPPAEHKARGPWLNMGPRGHTYPHIPRTRVPPAGHSPLEKFVPPAVAEAAG</sequence>
<evidence type="ECO:0000313" key="3">
    <source>
        <dbReference type="Proteomes" id="UP001489004"/>
    </source>
</evidence>
<evidence type="ECO:0000313" key="2">
    <source>
        <dbReference type="EMBL" id="KAK9805614.1"/>
    </source>
</evidence>
<dbReference type="EMBL" id="JALJOR010000015">
    <property type="protein sequence ID" value="KAK9805614.1"/>
    <property type="molecule type" value="Genomic_DNA"/>
</dbReference>
<protein>
    <submittedName>
        <fullName evidence="2">Uncharacterized protein</fullName>
    </submittedName>
</protein>
<organism evidence="2 3">
    <name type="scientific">[Myrmecia] bisecta</name>
    <dbReference type="NCBI Taxonomy" id="41462"/>
    <lineage>
        <taxon>Eukaryota</taxon>
        <taxon>Viridiplantae</taxon>
        <taxon>Chlorophyta</taxon>
        <taxon>core chlorophytes</taxon>
        <taxon>Trebouxiophyceae</taxon>
        <taxon>Trebouxiales</taxon>
        <taxon>Trebouxiaceae</taxon>
        <taxon>Myrmecia</taxon>
    </lineage>
</organism>
<gene>
    <name evidence="2" type="ORF">WJX72_007925</name>
</gene>
<proteinExistence type="predicted"/>